<proteinExistence type="predicted"/>
<dbReference type="STRING" id="98765.A0A2R6S4I2"/>
<feature type="compositionally biased region" description="Polar residues" evidence="1">
    <location>
        <begin position="199"/>
        <end position="210"/>
    </location>
</feature>
<evidence type="ECO:0000256" key="2">
    <source>
        <dbReference type="SAM" id="Phobius"/>
    </source>
</evidence>
<keyword evidence="2" id="KW-0812">Transmembrane</keyword>
<keyword evidence="2" id="KW-1133">Transmembrane helix</keyword>
<evidence type="ECO:0000313" key="4">
    <source>
        <dbReference type="EMBL" id="PSS37172.1"/>
    </source>
</evidence>
<dbReference type="Proteomes" id="UP000186601">
    <property type="component" value="Unassembled WGS sequence"/>
</dbReference>
<evidence type="ECO:0000256" key="3">
    <source>
        <dbReference type="SAM" id="SignalP"/>
    </source>
</evidence>
<evidence type="ECO:0000256" key="1">
    <source>
        <dbReference type="SAM" id="MobiDB-lite"/>
    </source>
</evidence>
<feature type="signal peptide" evidence="3">
    <location>
        <begin position="1"/>
        <end position="22"/>
    </location>
</feature>
<evidence type="ECO:0000313" key="5">
    <source>
        <dbReference type="Proteomes" id="UP000186601"/>
    </source>
</evidence>
<dbReference type="EMBL" id="MLYV02000081">
    <property type="protein sequence ID" value="PSS37172.1"/>
    <property type="molecule type" value="Genomic_DNA"/>
</dbReference>
<name>A0A2R6S4I2_9APHY</name>
<feature type="region of interest" description="Disordered" evidence="1">
    <location>
        <begin position="164"/>
        <end position="210"/>
    </location>
</feature>
<keyword evidence="5" id="KW-1185">Reference proteome</keyword>
<organism evidence="4 5">
    <name type="scientific">Hermanssonia centrifuga</name>
    <dbReference type="NCBI Taxonomy" id="98765"/>
    <lineage>
        <taxon>Eukaryota</taxon>
        <taxon>Fungi</taxon>
        <taxon>Dikarya</taxon>
        <taxon>Basidiomycota</taxon>
        <taxon>Agaricomycotina</taxon>
        <taxon>Agaricomycetes</taxon>
        <taxon>Polyporales</taxon>
        <taxon>Meruliaceae</taxon>
        <taxon>Hermanssonia</taxon>
    </lineage>
</organism>
<feature type="compositionally biased region" description="Low complexity" evidence="1">
    <location>
        <begin position="175"/>
        <end position="198"/>
    </location>
</feature>
<comment type="caution">
    <text evidence="4">The sequence shown here is derived from an EMBL/GenBank/DDBJ whole genome shotgun (WGS) entry which is preliminary data.</text>
</comment>
<accession>A0A2R6S4I2</accession>
<dbReference type="OrthoDB" id="3245657at2759"/>
<gene>
    <name evidence="4" type="ORF">PHLCEN_2v1045</name>
</gene>
<feature type="region of interest" description="Disordered" evidence="1">
    <location>
        <begin position="273"/>
        <end position="308"/>
    </location>
</feature>
<keyword evidence="3" id="KW-0732">Signal</keyword>
<feature type="compositionally biased region" description="Basic and acidic residues" evidence="1">
    <location>
        <begin position="299"/>
        <end position="308"/>
    </location>
</feature>
<feature type="compositionally biased region" description="Basic and acidic residues" evidence="1">
    <location>
        <begin position="276"/>
        <end position="285"/>
    </location>
</feature>
<dbReference type="AlphaFoldDB" id="A0A2R6S4I2"/>
<reference evidence="4 5" key="1">
    <citation type="submission" date="2018-02" db="EMBL/GenBank/DDBJ databases">
        <title>Genome sequence of the basidiomycete white-rot fungus Phlebia centrifuga.</title>
        <authorList>
            <person name="Granchi Z."/>
            <person name="Peng M."/>
            <person name="de Vries R.P."/>
            <person name="Hilden K."/>
            <person name="Makela M.R."/>
            <person name="Grigoriev I."/>
            <person name="Riley R."/>
        </authorList>
    </citation>
    <scope>NUCLEOTIDE SEQUENCE [LARGE SCALE GENOMIC DNA]</scope>
    <source>
        <strain evidence="4 5">FBCC195</strain>
    </source>
</reference>
<protein>
    <submittedName>
        <fullName evidence="4">Uncharacterized protein</fullName>
    </submittedName>
</protein>
<sequence length="308" mass="33574">MSSHCLRTSLFAAPILLSFVSADLVNITVDDTNPDPLTGAIFEYSPSGWNIGPTCHKCVARPNQQDAYDGTWHDATSRDSPQTASLEFNGSAADILFLIDGQVLGSFVYTPPGDPGAYSYNILLYGNDSIPEGQHTLTVQNGEVNGPDSLILLDYMVYTRSEDDPTSWPANLQPSSSITSLSSQTTSSSSAISITQTSRQPLNPSSTLPLSASQGINHETRNLMVVSSVLGTALLVLILFCYLRRRSYSKNLKTLVTTVIPYQLKEAWNVLNDSSEPEHRDHPEEITQPGLPPAYEAVEGERDHRGQQ</sequence>
<keyword evidence="2" id="KW-0472">Membrane</keyword>
<feature type="transmembrane region" description="Helical" evidence="2">
    <location>
        <begin position="223"/>
        <end position="243"/>
    </location>
</feature>
<feature type="chain" id="PRO_5015320715" evidence="3">
    <location>
        <begin position="23"/>
        <end position="308"/>
    </location>
</feature>